<evidence type="ECO:0000313" key="2">
    <source>
        <dbReference type="EMBL" id="OUR94220.1"/>
    </source>
</evidence>
<evidence type="ECO:0000313" key="3">
    <source>
        <dbReference type="Proteomes" id="UP000196531"/>
    </source>
</evidence>
<dbReference type="SUPFAM" id="SSF50494">
    <property type="entry name" value="Trypsin-like serine proteases"/>
    <property type="match status" value="1"/>
</dbReference>
<dbReference type="Pfam" id="PF13365">
    <property type="entry name" value="Trypsin_2"/>
    <property type="match status" value="1"/>
</dbReference>
<sequence length="274" mass="30551">MKIVLLVLISILSLNSMARANRYIGGDEWTKPRITKSIFENQNSIVTDLILRTAKIVHNRTHKVGTAFLFKETSESYIFLTNYHVLKGSRECRNARILLVDENFKRHTLKCHKIIKEGKISDGTDYTYFSIKKESKSDFLMKLGSLPLAKEKPIAGDRLVTVGFGNSKATTRKYDASLGYDDDCLYLLGNKNILLKGELVKDVFFTGCDVISGDSGSAIVNRDTGELVGLLFGAAEQKRSNPLSTSEINEFLGTSYLDFMTNSSLAIDIRSIAL</sequence>
<dbReference type="Gene3D" id="2.40.10.10">
    <property type="entry name" value="Trypsin-like serine proteases"/>
    <property type="match status" value="2"/>
</dbReference>
<feature type="signal peptide" evidence="1">
    <location>
        <begin position="1"/>
        <end position="20"/>
    </location>
</feature>
<proteinExistence type="predicted"/>
<comment type="caution">
    <text evidence="2">The sequence shown here is derived from an EMBL/GenBank/DDBJ whole genome shotgun (WGS) entry which is preliminary data.</text>
</comment>
<dbReference type="AlphaFoldDB" id="A0A1Y5F9W7"/>
<name>A0A1Y5F9W7_9BACT</name>
<dbReference type="InterPro" id="IPR009003">
    <property type="entry name" value="Peptidase_S1_PA"/>
</dbReference>
<gene>
    <name evidence="2" type="ORF">A9Q84_18125</name>
</gene>
<dbReference type="Proteomes" id="UP000196531">
    <property type="component" value="Unassembled WGS sequence"/>
</dbReference>
<accession>A0A1Y5F9W7</accession>
<evidence type="ECO:0008006" key="4">
    <source>
        <dbReference type="Google" id="ProtNLM"/>
    </source>
</evidence>
<reference evidence="3" key="1">
    <citation type="journal article" date="2017" name="Proc. Natl. Acad. Sci. U.S.A.">
        <title>Simulation of Deepwater Horizon oil plume reveals substrate specialization within a complex community of hydrocarbon-degraders.</title>
        <authorList>
            <person name="Hu P."/>
            <person name="Dubinsky E.A."/>
            <person name="Probst A.J."/>
            <person name="Wang J."/>
            <person name="Sieber C.M.K."/>
            <person name="Tom L.M."/>
            <person name="Gardinali P."/>
            <person name="Banfield J.F."/>
            <person name="Atlas R.M."/>
            <person name="Andersen G.L."/>
        </authorList>
    </citation>
    <scope>NUCLEOTIDE SEQUENCE [LARGE SCALE GENOMIC DNA]</scope>
</reference>
<organism evidence="2 3">
    <name type="scientific">Halobacteriovorax marinus</name>
    <dbReference type="NCBI Taxonomy" id="97084"/>
    <lineage>
        <taxon>Bacteria</taxon>
        <taxon>Pseudomonadati</taxon>
        <taxon>Bdellovibrionota</taxon>
        <taxon>Bacteriovoracia</taxon>
        <taxon>Bacteriovoracales</taxon>
        <taxon>Halobacteriovoraceae</taxon>
        <taxon>Halobacteriovorax</taxon>
    </lineage>
</organism>
<evidence type="ECO:0000256" key="1">
    <source>
        <dbReference type="SAM" id="SignalP"/>
    </source>
</evidence>
<keyword evidence="1" id="KW-0732">Signal</keyword>
<dbReference type="EMBL" id="MAAO01000011">
    <property type="protein sequence ID" value="OUR94220.1"/>
    <property type="molecule type" value="Genomic_DNA"/>
</dbReference>
<feature type="chain" id="PRO_5012011791" description="Serine protease" evidence="1">
    <location>
        <begin position="21"/>
        <end position="274"/>
    </location>
</feature>
<dbReference type="InterPro" id="IPR043504">
    <property type="entry name" value="Peptidase_S1_PA_chymotrypsin"/>
</dbReference>
<protein>
    <recommendedName>
        <fullName evidence="4">Serine protease</fullName>
    </recommendedName>
</protein>